<protein>
    <submittedName>
        <fullName evidence="1">Uncharacterized protein</fullName>
    </submittedName>
</protein>
<dbReference type="EMBL" id="CAMGYJ010000010">
    <property type="protein sequence ID" value="CAI0548225.1"/>
    <property type="molecule type" value="Genomic_DNA"/>
</dbReference>
<evidence type="ECO:0000313" key="1">
    <source>
        <dbReference type="EMBL" id="CAI0548225.1"/>
    </source>
</evidence>
<reference evidence="1" key="1">
    <citation type="submission" date="2022-08" db="EMBL/GenBank/DDBJ databases">
        <authorList>
            <person name="Gutierrez-Valencia J."/>
        </authorList>
    </citation>
    <scope>NUCLEOTIDE SEQUENCE</scope>
</reference>
<comment type="caution">
    <text evidence="1">The sequence shown here is derived from an EMBL/GenBank/DDBJ whole genome shotgun (WGS) entry which is preliminary data.</text>
</comment>
<proteinExistence type="predicted"/>
<name>A0AAV0QT99_9ROSI</name>
<gene>
    <name evidence="1" type="ORF">LITE_LOCUS44697</name>
</gene>
<dbReference type="Proteomes" id="UP001154282">
    <property type="component" value="Unassembled WGS sequence"/>
</dbReference>
<keyword evidence="2" id="KW-1185">Reference proteome</keyword>
<dbReference type="AlphaFoldDB" id="A0AAV0QT99"/>
<evidence type="ECO:0000313" key="2">
    <source>
        <dbReference type="Proteomes" id="UP001154282"/>
    </source>
</evidence>
<accession>A0AAV0QT99</accession>
<organism evidence="1 2">
    <name type="scientific">Linum tenue</name>
    <dbReference type="NCBI Taxonomy" id="586396"/>
    <lineage>
        <taxon>Eukaryota</taxon>
        <taxon>Viridiplantae</taxon>
        <taxon>Streptophyta</taxon>
        <taxon>Embryophyta</taxon>
        <taxon>Tracheophyta</taxon>
        <taxon>Spermatophyta</taxon>
        <taxon>Magnoliopsida</taxon>
        <taxon>eudicotyledons</taxon>
        <taxon>Gunneridae</taxon>
        <taxon>Pentapetalae</taxon>
        <taxon>rosids</taxon>
        <taxon>fabids</taxon>
        <taxon>Malpighiales</taxon>
        <taxon>Linaceae</taxon>
        <taxon>Linum</taxon>
    </lineage>
</organism>
<sequence length="35" mass="3665">MFDKNIHPLFLQIAPHCARGGASCTRGRIGATGPA</sequence>